<dbReference type="PANTHER" id="PTHR23150:SF19">
    <property type="entry name" value="FORMYLGLYCINE-GENERATING ENZYME"/>
    <property type="match status" value="1"/>
</dbReference>
<protein>
    <recommendedName>
        <fullName evidence="6">SbsA Ig-like domain-containing protein</fullName>
    </recommendedName>
</protein>
<evidence type="ECO:0000256" key="2">
    <source>
        <dbReference type="SAM" id="MobiDB-lite"/>
    </source>
</evidence>
<reference evidence="5" key="1">
    <citation type="submission" date="2018-05" db="EMBL/GenBank/DDBJ databases">
        <authorList>
            <person name="Lanie J.A."/>
            <person name="Ng W.-L."/>
            <person name="Kazmierczak K.M."/>
            <person name="Andrzejewski T.M."/>
            <person name="Davidsen T.M."/>
            <person name="Wayne K.J."/>
            <person name="Tettelin H."/>
            <person name="Glass J.I."/>
            <person name="Rusch D."/>
            <person name="Podicherti R."/>
            <person name="Tsui H.-C.T."/>
            <person name="Winkler M.E."/>
        </authorList>
    </citation>
    <scope>NUCLEOTIDE SEQUENCE</scope>
</reference>
<dbReference type="EMBL" id="UINC01002504">
    <property type="protein sequence ID" value="SUZ97384.1"/>
    <property type="molecule type" value="Genomic_DNA"/>
</dbReference>
<accession>A0A381S1R2</accession>
<proteinExistence type="predicted"/>
<dbReference type="Pfam" id="PF03781">
    <property type="entry name" value="FGE-sulfatase"/>
    <property type="match status" value="1"/>
</dbReference>
<dbReference type="PROSITE" id="PS51257">
    <property type="entry name" value="PROKAR_LIPOPROTEIN"/>
    <property type="match status" value="1"/>
</dbReference>
<evidence type="ECO:0000313" key="5">
    <source>
        <dbReference type="EMBL" id="SUZ97384.1"/>
    </source>
</evidence>
<dbReference type="Gene3D" id="2.60.40.1220">
    <property type="match status" value="2"/>
</dbReference>
<gene>
    <name evidence="5" type="ORF">METZ01_LOCUS50238</name>
</gene>
<dbReference type="Pfam" id="PF13205">
    <property type="entry name" value="Big_5"/>
    <property type="match status" value="2"/>
</dbReference>
<dbReference type="InterPro" id="IPR051043">
    <property type="entry name" value="Sulfatase_Mod_Factor_Kinase"/>
</dbReference>
<feature type="domain" description="Sulfatase-modifying factor enzyme-like" evidence="3">
    <location>
        <begin position="271"/>
        <end position="508"/>
    </location>
</feature>
<dbReference type="InterPro" id="IPR016187">
    <property type="entry name" value="CTDL_fold"/>
</dbReference>
<dbReference type="Gene3D" id="3.90.1580.10">
    <property type="entry name" value="paralog of FGE (formylglycine-generating enzyme)"/>
    <property type="match status" value="1"/>
</dbReference>
<feature type="region of interest" description="Disordered" evidence="2">
    <location>
        <begin position="457"/>
        <end position="512"/>
    </location>
</feature>
<dbReference type="InterPro" id="IPR005532">
    <property type="entry name" value="SUMF_dom"/>
</dbReference>
<organism evidence="5">
    <name type="scientific">marine metagenome</name>
    <dbReference type="NCBI Taxonomy" id="408172"/>
    <lineage>
        <taxon>unclassified sequences</taxon>
        <taxon>metagenomes</taxon>
        <taxon>ecological metagenomes</taxon>
    </lineage>
</organism>
<feature type="compositionally biased region" description="Low complexity" evidence="2">
    <location>
        <begin position="493"/>
        <end position="504"/>
    </location>
</feature>
<dbReference type="InterPro" id="IPR042095">
    <property type="entry name" value="SUMF_sf"/>
</dbReference>
<dbReference type="SUPFAM" id="SSF56436">
    <property type="entry name" value="C-type lectin-like"/>
    <property type="match status" value="1"/>
</dbReference>
<dbReference type="InterPro" id="IPR032812">
    <property type="entry name" value="SbsA_Ig"/>
</dbReference>
<dbReference type="PANTHER" id="PTHR23150">
    <property type="entry name" value="SULFATASE MODIFYING FACTOR 1, 2"/>
    <property type="match status" value="1"/>
</dbReference>
<dbReference type="GO" id="GO:0120147">
    <property type="term" value="F:formylglycine-generating oxidase activity"/>
    <property type="evidence" value="ECO:0007669"/>
    <property type="project" value="TreeGrafter"/>
</dbReference>
<dbReference type="AlphaFoldDB" id="A0A381S1R2"/>
<evidence type="ECO:0000259" key="3">
    <source>
        <dbReference type="Pfam" id="PF03781"/>
    </source>
</evidence>
<evidence type="ECO:0000259" key="4">
    <source>
        <dbReference type="Pfam" id="PF13205"/>
    </source>
</evidence>
<feature type="domain" description="SbsA Ig-like" evidence="4">
    <location>
        <begin position="44"/>
        <end position="141"/>
    </location>
</feature>
<evidence type="ECO:0000256" key="1">
    <source>
        <dbReference type="ARBA" id="ARBA00022729"/>
    </source>
</evidence>
<sequence length="512" mass="54661">MSNWPWKLLTGLLLIILSSASCSKDSSEEYAEGGSAVSPAKDFMVISTIPEDNATKVSVNASFVISFSNELKTGSVNENNFSLTTNGSAVSVTVYLSKNIVVLLPASSLSEGTIYTASVLSEVQDTSGNSLGQDSSWKFTTVFSSSEDSADETTADTTKPSFISITPADNSSSISVNTTISVVFSEAVSAVTLSSSTFKLLDNMSNSVSGSYSLNGSTVTFTPTDNLSYFRDYSVLLTIGIQDTAGNALSSASSSSFKTLGGVVVTTADSNGMVLLSGGRFQMGADNQSIADGDNESDETPTHTVQLTGPFYISDHEVSSSEFKACVDSGSCNYTYSTSNAKKTYAVSGKENHPMNYVNWNEAVEYADWLTGTRSVTYRLCTEAEWEYAVRAGTTSKWSCGNDTCTTSIAWYDNTGEPQEVRTKSANQWGLFDLHGNVREWVSDNYSDVYYSEVTDGVVNPQGPAAPSSGTKRSQRGGYYGSKKADIRSANRHSSTQTTHSSTSGFRVCADP</sequence>
<keyword evidence="1" id="KW-0732">Signal</keyword>
<evidence type="ECO:0008006" key="6">
    <source>
        <dbReference type="Google" id="ProtNLM"/>
    </source>
</evidence>
<feature type="domain" description="SbsA Ig-like" evidence="4">
    <location>
        <begin position="156"/>
        <end position="259"/>
    </location>
</feature>
<name>A0A381S1R2_9ZZZZ</name>
<dbReference type="InterPro" id="IPR014755">
    <property type="entry name" value="Cu-Rt/internalin_Ig-like"/>
</dbReference>